<dbReference type="AlphaFoldDB" id="A0AAI9DP66"/>
<proteinExistence type="predicted"/>
<name>A0AAI9DP66_PLUGE</name>
<dbReference type="SUPFAM" id="SSF46785">
    <property type="entry name" value="Winged helix' DNA-binding domain"/>
    <property type="match status" value="1"/>
</dbReference>
<organism evidence="5">
    <name type="scientific">Pluralibacter gergoviae</name>
    <name type="common">Enterobacter gergoviae</name>
    <dbReference type="NCBI Taxonomy" id="61647"/>
    <lineage>
        <taxon>Bacteria</taxon>
        <taxon>Pseudomonadati</taxon>
        <taxon>Pseudomonadota</taxon>
        <taxon>Gammaproteobacteria</taxon>
        <taxon>Enterobacterales</taxon>
        <taxon>Enterobacteriaceae</taxon>
        <taxon>Pluralibacter</taxon>
    </lineage>
</organism>
<dbReference type="SMART" id="SM00420">
    <property type="entry name" value="HTH_DEOR"/>
    <property type="match status" value="1"/>
</dbReference>
<evidence type="ECO:0000313" key="5">
    <source>
        <dbReference type="EMBL" id="EML1473170.1"/>
    </source>
</evidence>
<dbReference type="PRINTS" id="PR00037">
    <property type="entry name" value="HTHLACR"/>
</dbReference>
<dbReference type="InterPro" id="IPR018356">
    <property type="entry name" value="Tscrpt_reg_HTH_DeoR_CS"/>
</dbReference>
<evidence type="ECO:0000256" key="1">
    <source>
        <dbReference type="ARBA" id="ARBA00023015"/>
    </source>
</evidence>
<keyword evidence="1" id="KW-0805">Transcription regulation</keyword>
<dbReference type="GO" id="GO:0003700">
    <property type="term" value="F:DNA-binding transcription factor activity"/>
    <property type="evidence" value="ECO:0007669"/>
    <property type="project" value="InterPro"/>
</dbReference>
<reference evidence="5" key="1">
    <citation type="submission" date="2024-02" db="EMBL/GenBank/DDBJ databases">
        <authorList>
            <consortium name="Clinical and Environmental Microbiology Branch: Whole genome sequencing antimicrobial resistance pathogens in the healthcare setting"/>
        </authorList>
    </citation>
    <scope>NUCLEOTIDE SEQUENCE</scope>
    <source>
        <strain evidence="5">2021DK-00143</strain>
    </source>
</reference>
<accession>A0AAI9DP66</accession>
<dbReference type="PROSITE" id="PS00894">
    <property type="entry name" value="HTH_DEOR_1"/>
    <property type="match status" value="1"/>
</dbReference>
<dbReference type="RefSeq" id="WP_043081650.1">
    <property type="nucleotide sequence ID" value="NZ_CACVCI010000001.1"/>
</dbReference>
<sequence>MIPTERHQKILALVAERGVISISELTERLGVSHMTIRRDVQKLEEQGALLSVSGGVRSTDRLAAEPTHLAKTGMYSEEKTAIGRCAARYIPRNSCIYLDAGTTTLALARELLERDDLLVVTNDFAIAGLLMESSRCRLIHIGGTVCRENCSTVGESAARSLRQLAIDIAFISASCWGPRGLFTPDEEKVPVKQAASGVSSKRVLLSDSSKYNKIATHLALPLTQFDMLITDAGLSKSGREVLEDERWALVIAAAVSESGAS</sequence>
<dbReference type="PANTHER" id="PTHR30363:SF58">
    <property type="entry name" value="REGULATORY PROTEIN, DEOR FAMILY"/>
    <property type="match status" value="1"/>
</dbReference>
<comment type="caution">
    <text evidence="5">The sequence shown here is derived from an EMBL/GenBank/DDBJ whole genome shotgun (WGS) entry which is preliminary data.</text>
</comment>
<dbReference type="Gene3D" id="3.40.50.1360">
    <property type="match status" value="1"/>
</dbReference>
<dbReference type="InterPro" id="IPR001034">
    <property type="entry name" value="DeoR_HTH"/>
</dbReference>
<dbReference type="SMART" id="SM01134">
    <property type="entry name" value="DeoRC"/>
    <property type="match status" value="1"/>
</dbReference>
<dbReference type="InterPro" id="IPR014036">
    <property type="entry name" value="DeoR-like_C"/>
</dbReference>
<gene>
    <name evidence="5" type="ORF">QEG54_003962</name>
</gene>
<dbReference type="Pfam" id="PF08220">
    <property type="entry name" value="HTH_DeoR"/>
    <property type="match status" value="1"/>
</dbReference>
<dbReference type="GO" id="GO:0003677">
    <property type="term" value="F:DNA binding"/>
    <property type="evidence" value="ECO:0007669"/>
    <property type="project" value="UniProtKB-KW"/>
</dbReference>
<evidence type="ECO:0000256" key="2">
    <source>
        <dbReference type="ARBA" id="ARBA00023125"/>
    </source>
</evidence>
<dbReference type="SUPFAM" id="SSF100950">
    <property type="entry name" value="NagB/RpiA/CoA transferase-like"/>
    <property type="match status" value="1"/>
</dbReference>
<dbReference type="EMBL" id="ABLOKC030000025">
    <property type="protein sequence ID" value="EML1473170.1"/>
    <property type="molecule type" value="Genomic_DNA"/>
</dbReference>
<dbReference type="Gene3D" id="1.10.10.10">
    <property type="entry name" value="Winged helix-like DNA-binding domain superfamily/Winged helix DNA-binding domain"/>
    <property type="match status" value="1"/>
</dbReference>
<evidence type="ECO:0000259" key="4">
    <source>
        <dbReference type="PROSITE" id="PS51000"/>
    </source>
</evidence>
<dbReference type="Pfam" id="PF00455">
    <property type="entry name" value="DeoRC"/>
    <property type="match status" value="1"/>
</dbReference>
<dbReference type="KEGG" id="pge:LG71_05445"/>
<keyword evidence="2" id="KW-0238">DNA-binding</keyword>
<dbReference type="PROSITE" id="PS51000">
    <property type="entry name" value="HTH_DEOR_2"/>
    <property type="match status" value="1"/>
</dbReference>
<dbReference type="InterPro" id="IPR050313">
    <property type="entry name" value="Carb_Metab_HTH_regulators"/>
</dbReference>
<feature type="domain" description="HTH deoR-type" evidence="4">
    <location>
        <begin position="3"/>
        <end position="58"/>
    </location>
</feature>
<evidence type="ECO:0000256" key="3">
    <source>
        <dbReference type="ARBA" id="ARBA00023163"/>
    </source>
</evidence>
<dbReference type="InterPro" id="IPR036388">
    <property type="entry name" value="WH-like_DNA-bd_sf"/>
</dbReference>
<keyword evidence="3" id="KW-0804">Transcription</keyword>
<dbReference type="PANTHER" id="PTHR30363">
    <property type="entry name" value="HTH-TYPE TRANSCRIPTIONAL REGULATOR SRLR-RELATED"/>
    <property type="match status" value="1"/>
</dbReference>
<dbReference type="InterPro" id="IPR036390">
    <property type="entry name" value="WH_DNA-bd_sf"/>
</dbReference>
<protein>
    <submittedName>
        <fullName evidence="5">DeoR/GlpR transcriptional regulator</fullName>
    </submittedName>
</protein>
<dbReference type="InterPro" id="IPR037171">
    <property type="entry name" value="NagB/RpiA_transferase-like"/>
</dbReference>